<feature type="binding site" evidence="12">
    <location>
        <position position="74"/>
    </location>
    <ligand>
        <name>S-adenosyl-L-methionine</name>
        <dbReference type="ChEBI" id="CHEBI:59789"/>
    </ligand>
</feature>
<evidence type="ECO:0000256" key="6">
    <source>
        <dbReference type="ARBA" id="ARBA00039449"/>
    </source>
</evidence>
<evidence type="ECO:0000256" key="10">
    <source>
        <dbReference type="ARBA" id="ARBA00048167"/>
    </source>
</evidence>
<evidence type="ECO:0000256" key="11">
    <source>
        <dbReference type="ARBA" id="ARBA00082558"/>
    </source>
</evidence>
<evidence type="ECO:0000256" key="1">
    <source>
        <dbReference type="ARBA" id="ARBA00009059"/>
    </source>
</evidence>
<dbReference type="FunFam" id="3.40.50.150:FF:000025">
    <property type="entry name" value="N-terminal Xaa-Pro-Lys N-methyltransferase 1"/>
    <property type="match status" value="1"/>
</dbReference>
<dbReference type="PANTHER" id="PTHR12753:SF0">
    <property type="entry name" value="ALPHA N-TERMINAL PROTEIN METHYLTRANSFERASE 1"/>
    <property type="match status" value="1"/>
</dbReference>
<dbReference type="Proteomes" id="UP000824998">
    <property type="component" value="Unassembled WGS sequence"/>
</dbReference>
<gene>
    <name evidence="13" type="ORF">BJ875DRAFT_528151</name>
</gene>
<organism evidence="13 14">
    <name type="scientific">Amylocarpus encephaloides</name>
    <dbReference type="NCBI Taxonomy" id="45428"/>
    <lineage>
        <taxon>Eukaryota</taxon>
        <taxon>Fungi</taxon>
        <taxon>Dikarya</taxon>
        <taxon>Ascomycota</taxon>
        <taxon>Pezizomycotina</taxon>
        <taxon>Leotiomycetes</taxon>
        <taxon>Helotiales</taxon>
        <taxon>Helotiales incertae sedis</taxon>
        <taxon>Amylocarpus</taxon>
    </lineage>
</organism>
<dbReference type="EC" id="2.1.1.244" evidence="5"/>
<sequence>MADAFINHQHALDYWQSIDADVNGMLGGFPYISKVDLQGSRGFLVKLGVVGGKGREGEGKKVERCVDCGAGIGRITTGLLLSIAITVDVVEPISKFTDALSGTPGIGQIFNAGLESWTPSSDPGYDLIWNQWCVGHLTNEQLVEYLKKCSGVLREGGYVIVKENLSTSEQDVFDEVDSSVTRTDEKFREIFKDSGMLIKKTQIQNGLPKELYPVRMYALQPAPANT</sequence>
<proteinExistence type="inferred from homology"/>
<evidence type="ECO:0000256" key="4">
    <source>
        <dbReference type="ARBA" id="ARBA00022691"/>
    </source>
</evidence>
<dbReference type="Gene3D" id="3.40.50.150">
    <property type="entry name" value="Vaccinia Virus protein VP39"/>
    <property type="match status" value="1"/>
</dbReference>
<evidence type="ECO:0000313" key="13">
    <source>
        <dbReference type="EMBL" id="KAG9228186.1"/>
    </source>
</evidence>
<dbReference type="Pfam" id="PF05891">
    <property type="entry name" value="Methyltransf_PK"/>
    <property type="match status" value="1"/>
</dbReference>
<keyword evidence="2" id="KW-0489">Methyltransferase</keyword>
<name>A0A9P7Y6P2_9HELO</name>
<evidence type="ECO:0000256" key="8">
    <source>
        <dbReference type="ARBA" id="ARBA00047306"/>
    </source>
</evidence>
<comment type="similarity">
    <text evidence="1">Belongs to the methyltransferase superfamily. NTM1 family.</text>
</comment>
<dbReference type="OrthoDB" id="1298661at2759"/>
<comment type="catalytic activity">
    <reaction evidence="10">
        <text>N-terminal L-alanyl-L-prolyl-L-lysyl-[protein] + 3 S-adenosyl-L-methionine = N-terminal N,N,N-trimethyl-L-alanyl-L-prolyl-L-lysyl-[protein] + 3 S-adenosyl-L-homocysteine + 3 H(+)</text>
        <dbReference type="Rhea" id="RHEA:54712"/>
        <dbReference type="Rhea" id="RHEA-COMP:13785"/>
        <dbReference type="Rhea" id="RHEA-COMP:13971"/>
        <dbReference type="ChEBI" id="CHEBI:15378"/>
        <dbReference type="ChEBI" id="CHEBI:57856"/>
        <dbReference type="ChEBI" id="CHEBI:59789"/>
        <dbReference type="ChEBI" id="CHEBI:138057"/>
        <dbReference type="ChEBI" id="CHEBI:138315"/>
        <dbReference type="EC" id="2.1.1.244"/>
    </reaction>
</comment>
<evidence type="ECO:0000256" key="2">
    <source>
        <dbReference type="ARBA" id="ARBA00022603"/>
    </source>
</evidence>
<keyword evidence="4 12" id="KW-0949">S-adenosyl-L-methionine</keyword>
<evidence type="ECO:0000256" key="9">
    <source>
        <dbReference type="ARBA" id="ARBA00047885"/>
    </source>
</evidence>
<keyword evidence="3" id="KW-0808">Transferase</keyword>
<dbReference type="SUPFAM" id="SSF53335">
    <property type="entry name" value="S-adenosyl-L-methionine-dependent methyltransferases"/>
    <property type="match status" value="1"/>
</dbReference>
<evidence type="ECO:0000256" key="3">
    <source>
        <dbReference type="ARBA" id="ARBA00022679"/>
    </source>
</evidence>
<dbReference type="CDD" id="cd02440">
    <property type="entry name" value="AdoMet_MTases"/>
    <property type="match status" value="1"/>
</dbReference>
<feature type="binding site" evidence="12">
    <location>
        <position position="69"/>
    </location>
    <ligand>
        <name>S-adenosyl-L-methionine</name>
        <dbReference type="ChEBI" id="CHEBI:59789"/>
    </ligand>
</feature>
<protein>
    <recommendedName>
        <fullName evidence="6">Alpha N-terminal protein methyltransferase 1</fullName>
        <ecNumber evidence="5">2.1.1.244</ecNumber>
    </recommendedName>
    <alternativeName>
        <fullName evidence="11">Translation associated element 1</fullName>
    </alternativeName>
    <alternativeName>
        <fullName evidence="7">X-Pro-Lys N-terminal protein methyltransferase 1</fullName>
    </alternativeName>
</protein>
<dbReference type="GO" id="GO:0032259">
    <property type="term" value="P:methylation"/>
    <property type="evidence" value="ECO:0007669"/>
    <property type="project" value="UniProtKB-KW"/>
</dbReference>
<dbReference type="EMBL" id="MU252028">
    <property type="protein sequence ID" value="KAG9228186.1"/>
    <property type="molecule type" value="Genomic_DNA"/>
</dbReference>
<feature type="binding site" evidence="12">
    <location>
        <position position="131"/>
    </location>
    <ligand>
        <name>S-adenosyl-L-methionine</name>
        <dbReference type="ChEBI" id="CHEBI:59789"/>
    </ligand>
</feature>
<dbReference type="InterPro" id="IPR029063">
    <property type="entry name" value="SAM-dependent_MTases_sf"/>
</dbReference>
<keyword evidence="14" id="KW-1185">Reference proteome</keyword>
<comment type="catalytic activity">
    <reaction evidence="9">
        <text>N-terminal L-prolyl-L-prolyl-L-lysyl-[protein] + 2 S-adenosyl-L-methionine = N-terminal N,N-dimethyl-L-prolyl-L-prolyl-L-lysyl-[protein] + 2 S-adenosyl-L-homocysteine + 2 H(+)</text>
        <dbReference type="Rhea" id="RHEA:54736"/>
        <dbReference type="Rhea" id="RHEA-COMP:13787"/>
        <dbReference type="Rhea" id="RHEA-COMP:13974"/>
        <dbReference type="ChEBI" id="CHEBI:15378"/>
        <dbReference type="ChEBI" id="CHEBI:57856"/>
        <dbReference type="ChEBI" id="CHEBI:59789"/>
        <dbReference type="ChEBI" id="CHEBI:138059"/>
        <dbReference type="ChEBI" id="CHEBI:138318"/>
        <dbReference type="EC" id="2.1.1.244"/>
    </reaction>
</comment>
<comment type="caution">
    <text evidence="13">The sequence shown here is derived from an EMBL/GenBank/DDBJ whole genome shotgun (WGS) entry which is preliminary data.</text>
</comment>
<reference evidence="13" key="1">
    <citation type="journal article" date="2021" name="IMA Fungus">
        <title>Genomic characterization of three marine fungi, including Emericellopsis atlantica sp. nov. with signatures of a generalist lifestyle and marine biomass degradation.</title>
        <authorList>
            <person name="Hagestad O.C."/>
            <person name="Hou L."/>
            <person name="Andersen J.H."/>
            <person name="Hansen E.H."/>
            <person name="Altermark B."/>
            <person name="Li C."/>
            <person name="Kuhnert E."/>
            <person name="Cox R.J."/>
            <person name="Crous P.W."/>
            <person name="Spatafora J.W."/>
            <person name="Lail K."/>
            <person name="Amirebrahimi M."/>
            <person name="Lipzen A."/>
            <person name="Pangilinan J."/>
            <person name="Andreopoulos W."/>
            <person name="Hayes R.D."/>
            <person name="Ng V."/>
            <person name="Grigoriev I.V."/>
            <person name="Jackson S.A."/>
            <person name="Sutton T.D.S."/>
            <person name="Dobson A.D.W."/>
            <person name="Rama T."/>
        </authorList>
    </citation>
    <scope>NUCLEOTIDE SEQUENCE</scope>
    <source>
        <strain evidence="13">TRa018bII</strain>
    </source>
</reference>
<evidence type="ECO:0000256" key="5">
    <source>
        <dbReference type="ARBA" id="ARBA00039112"/>
    </source>
</evidence>
<dbReference type="PIRSF" id="PIRSF016958">
    <property type="entry name" value="DUF858_MeTrfase_lik"/>
    <property type="match status" value="1"/>
</dbReference>
<dbReference type="GO" id="GO:0071885">
    <property type="term" value="F:N-terminal protein N-methyltransferase activity"/>
    <property type="evidence" value="ECO:0007669"/>
    <property type="project" value="UniProtKB-EC"/>
</dbReference>
<dbReference type="PANTHER" id="PTHR12753">
    <property type="entry name" value="AD-003 - RELATED"/>
    <property type="match status" value="1"/>
</dbReference>
<evidence type="ECO:0000256" key="12">
    <source>
        <dbReference type="PIRSR" id="PIRSR016958-1"/>
    </source>
</evidence>
<dbReference type="AlphaFoldDB" id="A0A9P7Y6P2"/>
<evidence type="ECO:0000256" key="7">
    <source>
        <dbReference type="ARBA" id="ARBA00043129"/>
    </source>
</evidence>
<comment type="catalytic activity">
    <reaction evidence="8">
        <text>N-terminal L-seryl-L-prolyl-L-lysyl-[protein] + 3 S-adenosyl-L-methionine = N-terminal N,N,N-trimethyl-L-seryl-L-prolyl-L-lysyl-[protein] + 3 S-adenosyl-L-homocysteine + 3 H(+)</text>
        <dbReference type="Rhea" id="RHEA:54724"/>
        <dbReference type="Rhea" id="RHEA-COMP:13789"/>
        <dbReference type="Rhea" id="RHEA-COMP:13973"/>
        <dbReference type="ChEBI" id="CHEBI:15378"/>
        <dbReference type="ChEBI" id="CHEBI:57856"/>
        <dbReference type="ChEBI" id="CHEBI:59789"/>
        <dbReference type="ChEBI" id="CHEBI:138061"/>
        <dbReference type="ChEBI" id="CHEBI:138317"/>
        <dbReference type="EC" id="2.1.1.244"/>
    </reaction>
</comment>
<dbReference type="InterPro" id="IPR008576">
    <property type="entry name" value="MeTrfase_NTM1"/>
</dbReference>
<accession>A0A9P7Y6P2</accession>
<dbReference type="GO" id="GO:0005737">
    <property type="term" value="C:cytoplasm"/>
    <property type="evidence" value="ECO:0007669"/>
    <property type="project" value="TreeGrafter"/>
</dbReference>
<evidence type="ECO:0000313" key="14">
    <source>
        <dbReference type="Proteomes" id="UP000824998"/>
    </source>
</evidence>